<organism evidence="2 3">
    <name type="scientific">Leptospira interrogans str. 2002000626</name>
    <dbReference type="NCBI Taxonomy" id="996803"/>
    <lineage>
        <taxon>Bacteria</taxon>
        <taxon>Pseudomonadati</taxon>
        <taxon>Spirochaetota</taxon>
        <taxon>Spirochaetia</taxon>
        <taxon>Leptospirales</taxon>
        <taxon>Leptospiraceae</taxon>
        <taxon>Leptospira</taxon>
    </lineage>
</organism>
<reference evidence="2 3" key="1">
    <citation type="submission" date="2013-02" db="EMBL/GenBank/DDBJ databases">
        <authorList>
            <person name="Harkins D.M."/>
            <person name="Durkin A.S."/>
            <person name="Brinkac L.M."/>
            <person name="Haft D.H."/>
            <person name="Selengut J.D."/>
            <person name="Sanka R."/>
            <person name="DePew J."/>
            <person name="Purushe J."/>
            <person name="Whelen A.C."/>
            <person name="Vinetz J.M."/>
            <person name="Sutton G.G."/>
            <person name="Nierman W.C."/>
            <person name="Fouts D.E."/>
        </authorList>
    </citation>
    <scope>NUCLEOTIDE SEQUENCE [LARGE SCALE GENOMIC DNA]</scope>
    <source>
        <strain evidence="2 3">2002000626</strain>
    </source>
</reference>
<sequence>MEKHIRNWIPCSAFSKFSLGTLTGIVIDLIFPGTVLLWAGFAIGLFSISHFLKNDFKFQNILFLEYSFFYMF</sequence>
<evidence type="ECO:0000313" key="3">
    <source>
        <dbReference type="Proteomes" id="UP000012329"/>
    </source>
</evidence>
<keyword evidence="1" id="KW-0812">Transmembrane</keyword>
<proteinExistence type="predicted"/>
<accession>A0A829D4E5</accession>
<protein>
    <submittedName>
        <fullName evidence="2">Uncharacterized protein</fullName>
    </submittedName>
</protein>
<feature type="transmembrane region" description="Helical" evidence="1">
    <location>
        <begin position="29"/>
        <end position="52"/>
    </location>
</feature>
<dbReference type="Proteomes" id="UP000012329">
    <property type="component" value="Unassembled WGS sequence"/>
</dbReference>
<comment type="caution">
    <text evidence="2">The sequence shown here is derived from an EMBL/GenBank/DDBJ whole genome shotgun (WGS) entry which is preliminary data.</text>
</comment>
<evidence type="ECO:0000256" key="1">
    <source>
        <dbReference type="SAM" id="Phobius"/>
    </source>
</evidence>
<gene>
    <name evidence="2" type="ORF">LEP1GSC029_2092</name>
</gene>
<keyword evidence="1" id="KW-1133">Transmembrane helix</keyword>
<name>A0A829D4E5_LEPIR</name>
<dbReference type="AlphaFoldDB" id="A0A829D4E5"/>
<dbReference type="EMBL" id="AFJL02000174">
    <property type="protein sequence ID" value="EMY03598.1"/>
    <property type="molecule type" value="Genomic_DNA"/>
</dbReference>
<keyword evidence="1" id="KW-0472">Membrane</keyword>
<evidence type="ECO:0000313" key="2">
    <source>
        <dbReference type="EMBL" id="EMY03598.1"/>
    </source>
</evidence>